<accession>A0ACC0AEP9</accession>
<evidence type="ECO:0000313" key="2">
    <source>
        <dbReference type="Proteomes" id="UP001060085"/>
    </source>
</evidence>
<gene>
    <name evidence="1" type="ORF">M9H77_28206</name>
</gene>
<dbReference type="EMBL" id="CM044706">
    <property type="protein sequence ID" value="KAI5659413.1"/>
    <property type="molecule type" value="Genomic_DNA"/>
</dbReference>
<proteinExistence type="predicted"/>
<evidence type="ECO:0000313" key="1">
    <source>
        <dbReference type="EMBL" id="KAI5659413.1"/>
    </source>
</evidence>
<reference evidence="2" key="1">
    <citation type="journal article" date="2023" name="Nat. Plants">
        <title>Single-cell RNA sequencing provides a high-resolution roadmap for understanding the multicellular compartmentation of specialized metabolism.</title>
        <authorList>
            <person name="Sun S."/>
            <person name="Shen X."/>
            <person name="Li Y."/>
            <person name="Li Y."/>
            <person name="Wang S."/>
            <person name="Li R."/>
            <person name="Zhang H."/>
            <person name="Shen G."/>
            <person name="Guo B."/>
            <person name="Wei J."/>
            <person name="Xu J."/>
            <person name="St-Pierre B."/>
            <person name="Chen S."/>
            <person name="Sun C."/>
        </authorList>
    </citation>
    <scope>NUCLEOTIDE SEQUENCE [LARGE SCALE GENOMIC DNA]</scope>
</reference>
<comment type="caution">
    <text evidence="1">The sequence shown here is derived from an EMBL/GenBank/DDBJ whole genome shotgun (WGS) entry which is preliminary data.</text>
</comment>
<sequence length="139" mass="15819">MRITILLGPHKRHIKGVGQKKLYAVLERHLHKYCASEAVTHRKKVRNGLQSLPSGRKGQDSSSSFRRFRDDPIPQSLITQLGTVKGSHPRTRKIKRILYIQERVNRARLKGSKTLERSESKIRAPAVTLTTPVTLHLNS</sequence>
<dbReference type="Proteomes" id="UP001060085">
    <property type="component" value="Linkage Group LG06"/>
</dbReference>
<organism evidence="1 2">
    <name type="scientific">Catharanthus roseus</name>
    <name type="common">Madagascar periwinkle</name>
    <name type="synonym">Vinca rosea</name>
    <dbReference type="NCBI Taxonomy" id="4058"/>
    <lineage>
        <taxon>Eukaryota</taxon>
        <taxon>Viridiplantae</taxon>
        <taxon>Streptophyta</taxon>
        <taxon>Embryophyta</taxon>
        <taxon>Tracheophyta</taxon>
        <taxon>Spermatophyta</taxon>
        <taxon>Magnoliopsida</taxon>
        <taxon>eudicotyledons</taxon>
        <taxon>Gunneridae</taxon>
        <taxon>Pentapetalae</taxon>
        <taxon>asterids</taxon>
        <taxon>lamiids</taxon>
        <taxon>Gentianales</taxon>
        <taxon>Apocynaceae</taxon>
        <taxon>Rauvolfioideae</taxon>
        <taxon>Vinceae</taxon>
        <taxon>Catharanthinae</taxon>
        <taxon>Catharanthus</taxon>
    </lineage>
</organism>
<keyword evidence="2" id="KW-1185">Reference proteome</keyword>
<name>A0ACC0AEP9_CATRO</name>
<protein>
    <submittedName>
        <fullName evidence="1">Uncharacterized protein</fullName>
    </submittedName>
</protein>